<evidence type="ECO:0000256" key="11">
    <source>
        <dbReference type="ARBA" id="ARBA00023136"/>
    </source>
</evidence>
<organism evidence="19 20">
    <name type="scientific">Exophiala sideris</name>
    <dbReference type="NCBI Taxonomy" id="1016849"/>
    <lineage>
        <taxon>Eukaryota</taxon>
        <taxon>Fungi</taxon>
        <taxon>Dikarya</taxon>
        <taxon>Ascomycota</taxon>
        <taxon>Pezizomycotina</taxon>
        <taxon>Eurotiomycetes</taxon>
        <taxon>Chaetothyriomycetidae</taxon>
        <taxon>Chaetothyriales</taxon>
        <taxon>Herpotrichiellaceae</taxon>
        <taxon>Exophiala</taxon>
    </lineage>
</organism>
<dbReference type="InterPro" id="IPR001433">
    <property type="entry name" value="OxRdtase_FAD/NAD-bd"/>
</dbReference>
<evidence type="ECO:0000256" key="5">
    <source>
        <dbReference type="ARBA" id="ARBA00012011"/>
    </source>
</evidence>
<keyword evidence="11 17" id="KW-0472">Membrane</keyword>
<dbReference type="InterPro" id="IPR012349">
    <property type="entry name" value="Split_barrel_FMN-bd"/>
</dbReference>
<dbReference type="InterPro" id="IPR017938">
    <property type="entry name" value="Riboflavin_synthase-like_b-brl"/>
</dbReference>
<keyword evidence="9 19" id="KW-0560">Oxidoreductase</keyword>
<dbReference type="GO" id="GO:0090524">
    <property type="term" value="F:cytochrome-b5 reductase activity, acting on NADH"/>
    <property type="evidence" value="ECO:0007669"/>
    <property type="project" value="UniProtKB-EC"/>
</dbReference>
<evidence type="ECO:0000256" key="8">
    <source>
        <dbReference type="ARBA" id="ARBA00022827"/>
    </source>
</evidence>
<comment type="function">
    <text evidence="12">NADH-dependent reductase for DPH3 and cytochrome b5. Required for the first step of diphthamide biosynthesis, a post-translational modification of histidine which occurs in elongation factor 2. DPH1 and DPH2 transfer a 3-amino-3-carboxypropyl (ACP) group from S-adenosyl-L-methionine (SAM) to a histidine residue, the reaction is assisted by a reduction system comprising DPH3 and a NADH-dependent reductase, predominantly CBR1. By reducing DPH3, also involved in the formation of the tRNA wobble base modification mcm5s 2U (5-methoxycarbonylmethyl-2-thiouridine), mediated by the elongator complex. The cytochrome b5/NADH cytochrome b5 reductase electron transfer system supports the catalytic activity of several sterol biosynthetic enzymes.</text>
</comment>
<dbReference type="Gene3D" id="2.30.110.10">
    <property type="entry name" value="Electron Transport, Fmn-binding Protein, Chain A"/>
    <property type="match status" value="1"/>
</dbReference>
<keyword evidence="7" id="KW-0496">Mitochondrion</keyword>
<proteinExistence type="inferred from homology"/>
<gene>
    <name evidence="19" type="primary">CBR1_2</name>
    <name evidence="19" type="ORF">LTR69_003685</name>
</gene>
<keyword evidence="8" id="KW-0274">FAD</keyword>
<evidence type="ECO:0000256" key="2">
    <source>
        <dbReference type="ARBA" id="ARBA00004572"/>
    </source>
</evidence>
<dbReference type="InterPro" id="IPR001834">
    <property type="entry name" value="CBR-like"/>
</dbReference>
<evidence type="ECO:0000256" key="15">
    <source>
        <dbReference type="ARBA" id="ARBA00041901"/>
    </source>
</evidence>
<keyword evidence="10" id="KW-0520">NAD</keyword>
<keyword evidence="20" id="KW-1185">Reference proteome</keyword>
<dbReference type="Pfam" id="PF00175">
    <property type="entry name" value="NAD_binding_1"/>
    <property type="match status" value="1"/>
</dbReference>
<dbReference type="InterPro" id="IPR039261">
    <property type="entry name" value="FNR_nucleotide-bd"/>
</dbReference>
<comment type="pathway">
    <text evidence="3">Protein modification; peptidyl-diphthamide biosynthesis.</text>
</comment>
<dbReference type="EMBL" id="JAVRRF010000006">
    <property type="protein sequence ID" value="KAK5063919.1"/>
    <property type="molecule type" value="Genomic_DNA"/>
</dbReference>
<evidence type="ECO:0000256" key="9">
    <source>
        <dbReference type="ARBA" id="ARBA00023002"/>
    </source>
</evidence>
<evidence type="ECO:0000256" key="12">
    <source>
        <dbReference type="ARBA" id="ARBA00037104"/>
    </source>
</evidence>
<evidence type="ECO:0000256" key="17">
    <source>
        <dbReference type="SAM" id="Phobius"/>
    </source>
</evidence>
<dbReference type="CDD" id="cd06183">
    <property type="entry name" value="cyt_b5_reduct_like"/>
    <property type="match status" value="1"/>
</dbReference>
<dbReference type="Pfam" id="PF00970">
    <property type="entry name" value="FAD_binding_6"/>
    <property type="match status" value="1"/>
</dbReference>
<comment type="cofactor">
    <cofactor evidence="1">
        <name>FAD</name>
        <dbReference type="ChEBI" id="CHEBI:57692"/>
    </cofactor>
</comment>
<dbReference type="Proteomes" id="UP001345691">
    <property type="component" value="Unassembled WGS sequence"/>
</dbReference>
<dbReference type="InterPro" id="IPR017927">
    <property type="entry name" value="FAD-bd_FR_type"/>
</dbReference>
<comment type="subcellular location">
    <subcellularLocation>
        <location evidence="2">Mitochondrion outer membrane</location>
        <topology evidence="2">Single-pass membrane protein</topology>
    </subcellularLocation>
</comment>
<dbReference type="Gene3D" id="2.40.30.10">
    <property type="entry name" value="Translation factors"/>
    <property type="match status" value="1"/>
</dbReference>
<dbReference type="PANTHER" id="PTHR19370">
    <property type="entry name" value="NADH-CYTOCHROME B5 REDUCTASE"/>
    <property type="match status" value="1"/>
</dbReference>
<evidence type="ECO:0000256" key="1">
    <source>
        <dbReference type="ARBA" id="ARBA00001974"/>
    </source>
</evidence>
<evidence type="ECO:0000256" key="13">
    <source>
        <dbReference type="ARBA" id="ARBA00038836"/>
    </source>
</evidence>
<name>A0ABR0JHM7_9EURO</name>
<keyword evidence="17" id="KW-0812">Transmembrane</keyword>
<dbReference type="EC" id="1.6.2.2" evidence="5"/>
<keyword evidence="17" id="KW-1133">Transmembrane helix</keyword>
<keyword evidence="6" id="KW-0285">Flavoprotein</keyword>
<keyword evidence="7" id="KW-1000">Mitochondrion outer membrane</keyword>
<dbReference type="PROSITE" id="PS51384">
    <property type="entry name" value="FAD_FR"/>
    <property type="match status" value="1"/>
</dbReference>
<feature type="transmembrane region" description="Helical" evidence="17">
    <location>
        <begin position="240"/>
        <end position="265"/>
    </location>
</feature>
<comment type="similarity">
    <text evidence="4">Belongs to the flavoprotein pyridine nucleotide cytochrome reductase family.</text>
</comment>
<dbReference type="PRINTS" id="PR00371">
    <property type="entry name" value="FPNCR"/>
</dbReference>
<evidence type="ECO:0000256" key="6">
    <source>
        <dbReference type="ARBA" id="ARBA00022630"/>
    </source>
</evidence>
<evidence type="ECO:0000256" key="14">
    <source>
        <dbReference type="ARBA" id="ARBA00039438"/>
    </source>
</evidence>
<accession>A0ABR0JHM7</accession>
<dbReference type="PANTHER" id="PTHR19370:SF184">
    <property type="entry name" value="NADH-CYTOCHROME B5 REDUCTASE-LIKE"/>
    <property type="match status" value="1"/>
</dbReference>
<evidence type="ECO:0000313" key="19">
    <source>
        <dbReference type="EMBL" id="KAK5063919.1"/>
    </source>
</evidence>
<dbReference type="InterPro" id="IPR001709">
    <property type="entry name" value="Flavoprot_Pyr_Nucl_cyt_Rdtase"/>
</dbReference>
<evidence type="ECO:0000256" key="16">
    <source>
        <dbReference type="ARBA" id="ARBA00049138"/>
    </source>
</evidence>
<protein>
    <recommendedName>
        <fullName evidence="14">NADH-cytochrome b5 reductase 1</fullName>
        <ecNumber evidence="5">1.6.2.2</ecNumber>
    </recommendedName>
    <alternativeName>
        <fullName evidence="15">Microsomal cytochrome b reductase</fullName>
    </alternativeName>
</protein>
<comment type="subunit">
    <text evidence="13">Monomer. Component of the 2-(3-amino-3-carboxypropyl)histidine synthase complex composed of DPH1, DPH2, DPH3 and a NADH-dependent reductase, predominantly CBR1.</text>
</comment>
<feature type="domain" description="FAD-binding FR-type" evidence="18">
    <location>
        <begin position="353"/>
        <end position="458"/>
    </location>
</feature>
<comment type="caution">
    <text evidence="19">The sequence shown here is derived from an EMBL/GenBank/DDBJ whole genome shotgun (WGS) entry which is preliminary data.</text>
</comment>
<reference evidence="19 20" key="1">
    <citation type="submission" date="2023-08" db="EMBL/GenBank/DDBJ databases">
        <title>Black Yeasts Isolated from many extreme environments.</title>
        <authorList>
            <person name="Coleine C."/>
            <person name="Stajich J.E."/>
            <person name="Selbmann L."/>
        </authorList>
    </citation>
    <scope>NUCLEOTIDE SEQUENCE [LARGE SCALE GENOMIC DNA]</scope>
    <source>
        <strain evidence="19 20">CCFEE 6328</strain>
    </source>
</reference>
<dbReference type="SUPFAM" id="SSF63380">
    <property type="entry name" value="Riboflavin synthase domain-like"/>
    <property type="match status" value="1"/>
</dbReference>
<evidence type="ECO:0000313" key="20">
    <source>
        <dbReference type="Proteomes" id="UP001345691"/>
    </source>
</evidence>
<feature type="transmembrane region" description="Helical" evidence="17">
    <location>
        <begin position="285"/>
        <end position="302"/>
    </location>
</feature>
<dbReference type="Gene3D" id="3.40.50.80">
    <property type="entry name" value="Nucleotide-binding domain of ferredoxin-NADP reductase (FNR) module"/>
    <property type="match status" value="1"/>
</dbReference>
<evidence type="ECO:0000259" key="18">
    <source>
        <dbReference type="PROSITE" id="PS51384"/>
    </source>
</evidence>
<evidence type="ECO:0000256" key="3">
    <source>
        <dbReference type="ARBA" id="ARBA00005156"/>
    </source>
</evidence>
<sequence length="598" mass="66686">MPHSYTSFPPQLQEWALQQPMFCTASAPLRGHHVNLSPKGVPGTTFAILDDHHAAYLDLAGSGAETIAHIYENGRVTIMFCSFGPNPRILRLYCIGHVIEYDSPEFMPMIDRMGLKFIPGTRAVVVLDIWKVFTSCGYAVPTLDEESHKAHSIENANQEIATTGELSTKPCKCFEDRHLLEQWLVNKVNKKALDAYMIKFNSRSMDGLLGIRAVRKSNGEWLWVGDTWAWVQKRLDYPEAILLGVFIGILLCILGPVLPIAVVRIMNRSLNIESQGLLPTNPDSVYFYPWLLFLVAAFYYWINHKSWHSHPAKYSPVPPISPTHPATSLKRYLEILAEEAANTLPATPILDPDNLQDYPLLSKWDISHNVTVFRLGLPLSTDVLGLPPGQHIALAFTDPNNGNVVSRSYTPISTDDDRGYIDVLVKLYPDGLMSKHLQALQVGNLVKARGPKGAMVYKSGMCKRIGMIAGGSGITPMLQIIKAVLAQRPADTTQIDLIYANRTYEDIVLKDVLDEMSEKDPGFTVHYVLSQAPENWTGSTGHVTKEMIREKLPPPHTGTKIMLCGPPGMQIGVKTYLEELGFDKANLIPKRDDQVFCF</sequence>
<dbReference type="SUPFAM" id="SSF52343">
    <property type="entry name" value="Ferredoxin reductase-like, C-terminal NADP-linked domain"/>
    <property type="match status" value="1"/>
</dbReference>
<dbReference type="PRINTS" id="PR00406">
    <property type="entry name" value="CYTB5RDTASE"/>
</dbReference>
<dbReference type="InterPro" id="IPR008333">
    <property type="entry name" value="Cbr1-like_FAD-bd_dom"/>
</dbReference>
<evidence type="ECO:0000256" key="7">
    <source>
        <dbReference type="ARBA" id="ARBA00022787"/>
    </source>
</evidence>
<evidence type="ECO:0000256" key="4">
    <source>
        <dbReference type="ARBA" id="ARBA00006105"/>
    </source>
</evidence>
<comment type="catalytic activity">
    <reaction evidence="16">
        <text>2 Fe(3+)-[Dph3] + NADH = 2 Fe(2+)-[Dph3] + NAD(+) + H(+)</text>
        <dbReference type="Rhea" id="RHEA:71231"/>
        <dbReference type="Rhea" id="RHEA-COMP:18002"/>
        <dbReference type="Rhea" id="RHEA-COMP:18003"/>
        <dbReference type="ChEBI" id="CHEBI:15378"/>
        <dbReference type="ChEBI" id="CHEBI:29033"/>
        <dbReference type="ChEBI" id="CHEBI:29034"/>
        <dbReference type="ChEBI" id="CHEBI:57540"/>
        <dbReference type="ChEBI" id="CHEBI:57945"/>
        <dbReference type="ChEBI" id="CHEBI:83228"/>
    </reaction>
    <physiologicalReaction direction="left-to-right" evidence="16">
        <dbReference type="Rhea" id="RHEA:71232"/>
    </physiologicalReaction>
</comment>
<evidence type="ECO:0000256" key="10">
    <source>
        <dbReference type="ARBA" id="ARBA00023027"/>
    </source>
</evidence>